<protein>
    <recommendedName>
        <fullName evidence="4 12">Trigger factor</fullName>
        <shortName evidence="12">TF</shortName>
        <ecNumber evidence="3 12">5.2.1.8</ecNumber>
    </recommendedName>
    <alternativeName>
        <fullName evidence="11 12">PPIase</fullName>
    </alternativeName>
</protein>
<gene>
    <name evidence="12" type="primary">tig</name>
    <name evidence="17" type="ORF">A8708_15030</name>
</gene>
<dbReference type="InterPro" id="IPR027304">
    <property type="entry name" value="Trigger_fact/SurA_dom_sf"/>
</dbReference>
<evidence type="ECO:0000256" key="12">
    <source>
        <dbReference type="HAMAP-Rule" id="MF_00303"/>
    </source>
</evidence>
<dbReference type="PANTHER" id="PTHR30560:SF3">
    <property type="entry name" value="TRIGGER FACTOR-LIKE PROTEIN TIG, CHLOROPLASTIC"/>
    <property type="match status" value="1"/>
</dbReference>
<keyword evidence="9 12" id="KW-0131">Cell cycle</keyword>
<evidence type="ECO:0000256" key="6">
    <source>
        <dbReference type="ARBA" id="ARBA00023110"/>
    </source>
</evidence>
<dbReference type="RefSeq" id="WP_068665409.1">
    <property type="nucleotide sequence ID" value="NZ_LYPB01000071.1"/>
</dbReference>
<accession>A0A198A9B5</accession>
<dbReference type="AlphaFoldDB" id="A0A198A9B5"/>
<evidence type="ECO:0000256" key="5">
    <source>
        <dbReference type="ARBA" id="ARBA00022618"/>
    </source>
</evidence>
<keyword evidence="7 12" id="KW-0143">Chaperone</keyword>
<feature type="coiled-coil region" evidence="15">
    <location>
        <begin position="128"/>
        <end position="155"/>
    </location>
</feature>
<dbReference type="GO" id="GO:0044183">
    <property type="term" value="F:protein folding chaperone"/>
    <property type="evidence" value="ECO:0007669"/>
    <property type="project" value="TreeGrafter"/>
</dbReference>
<evidence type="ECO:0000256" key="13">
    <source>
        <dbReference type="PROSITE-ProRule" id="PRU00277"/>
    </source>
</evidence>
<dbReference type="SUPFAM" id="SSF54534">
    <property type="entry name" value="FKBP-like"/>
    <property type="match status" value="1"/>
</dbReference>
<dbReference type="GO" id="GO:0051083">
    <property type="term" value="P:'de novo' cotranslational protein folding"/>
    <property type="evidence" value="ECO:0007669"/>
    <property type="project" value="TreeGrafter"/>
</dbReference>
<evidence type="ECO:0000259" key="16">
    <source>
        <dbReference type="PROSITE" id="PS50059"/>
    </source>
</evidence>
<dbReference type="FunFam" id="3.10.50.40:FF:000001">
    <property type="entry name" value="Trigger factor"/>
    <property type="match status" value="1"/>
</dbReference>
<dbReference type="Gene3D" id="3.30.70.1050">
    <property type="entry name" value="Trigger factor ribosome-binding domain"/>
    <property type="match status" value="1"/>
</dbReference>
<dbReference type="OrthoDB" id="9767721at2"/>
<evidence type="ECO:0000256" key="9">
    <source>
        <dbReference type="ARBA" id="ARBA00023306"/>
    </source>
</evidence>
<dbReference type="InterPro" id="IPR046357">
    <property type="entry name" value="PPIase_dom_sf"/>
</dbReference>
<evidence type="ECO:0000256" key="11">
    <source>
        <dbReference type="ARBA" id="ARBA00029986"/>
    </source>
</evidence>
<dbReference type="GO" id="GO:0015031">
    <property type="term" value="P:protein transport"/>
    <property type="evidence" value="ECO:0007669"/>
    <property type="project" value="UniProtKB-UniRule"/>
</dbReference>
<evidence type="ECO:0000256" key="14">
    <source>
        <dbReference type="RuleBase" id="RU003914"/>
    </source>
</evidence>
<dbReference type="Pfam" id="PF05697">
    <property type="entry name" value="Trigger_N"/>
    <property type="match status" value="1"/>
</dbReference>
<proteinExistence type="inferred from homology"/>
<keyword evidence="12" id="KW-0963">Cytoplasm</keyword>
<dbReference type="STRING" id="1850517.A8708_15030"/>
<dbReference type="PANTHER" id="PTHR30560">
    <property type="entry name" value="TRIGGER FACTOR CHAPERONE AND PEPTIDYL-PROLYL CIS/TRANS ISOMERASE"/>
    <property type="match status" value="1"/>
</dbReference>
<dbReference type="InterPro" id="IPR001179">
    <property type="entry name" value="PPIase_FKBP_dom"/>
</dbReference>
<evidence type="ECO:0000256" key="4">
    <source>
        <dbReference type="ARBA" id="ARBA00016902"/>
    </source>
</evidence>
<comment type="similarity">
    <text evidence="2 12 14">Belongs to the FKBP-type PPIase family. Tig subfamily.</text>
</comment>
<evidence type="ECO:0000256" key="10">
    <source>
        <dbReference type="ARBA" id="ARBA00024849"/>
    </source>
</evidence>
<evidence type="ECO:0000256" key="7">
    <source>
        <dbReference type="ARBA" id="ARBA00023186"/>
    </source>
</evidence>
<dbReference type="InterPro" id="IPR005215">
    <property type="entry name" value="Trig_fac"/>
</dbReference>
<keyword evidence="6 12" id="KW-0697">Rotamase</keyword>
<dbReference type="InterPro" id="IPR037041">
    <property type="entry name" value="Trigger_fac_C_sf"/>
</dbReference>
<organism evidence="17 18">
    <name type="scientific">Paenibacillus oryzisoli</name>
    <dbReference type="NCBI Taxonomy" id="1850517"/>
    <lineage>
        <taxon>Bacteria</taxon>
        <taxon>Bacillati</taxon>
        <taxon>Bacillota</taxon>
        <taxon>Bacilli</taxon>
        <taxon>Bacillales</taxon>
        <taxon>Paenibacillaceae</taxon>
        <taxon>Paenibacillus</taxon>
    </lineage>
</organism>
<dbReference type="GO" id="GO:0043335">
    <property type="term" value="P:protein unfolding"/>
    <property type="evidence" value="ECO:0007669"/>
    <property type="project" value="TreeGrafter"/>
</dbReference>
<reference evidence="17 18" key="1">
    <citation type="submission" date="2016-05" db="EMBL/GenBank/DDBJ databases">
        <title>Paenibacillus sp. 1ZS3-15 nov., isolated from the rhizosphere soil.</title>
        <authorList>
            <person name="Zhang X.X."/>
            <person name="Zhang J."/>
        </authorList>
    </citation>
    <scope>NUCLEOTIDE SEQUENCE [LARGE SCALE GENOMIC DNA]</scope>
    <source>
        <strain evidence="17 18">1ZS3-15</strain>
    </source>
</reference>
<dbReference type="InterPro" id="IPR008880">
    <property type="entry name" value="Trigger_fac_C"/>
</dbReference>
<keyword evidence="18" id="KW-1185">Reference proteome</keyword>
<dbReference type="SUPFAM" id="SSF102735">
    <property type="entry name" value="Trigger factor ribosome-binding domain"/>
    <property type="match status" value="1"/>
</dbReference>
<comment type="subcellular location">
    <subcellularLocation>
        <location evidence="12">Cytoplasm</location>
    </subcellularLocation>
    <text evidence="12">About half TF is bound to the ribosome near the polypeptide exit tunnel while the other half is free in the cytoplasm.</text>
</comment>
<evidence type="ECO:0000256" key="2">
    <source>
        <dbReference type="ARBA" id="ARBA00005464"/>
    </source>
</evidence>
<dbReference type="PIRSF" id="PIRSF003095">
    <property type="entry name" value="Trigger_factor"/>
    <property type="match status" value="1"/>
</dbReference>
<dbReference type="HAMAP" id="MF_00303">
    <property type="entry name" value="Trigger_factor_Tig"/>
    <property type="match status" value="1"/>
</dbReference>
<evidence type="ECO:0000313" key="17">
    <source>
        <dbReference type="EMBL" id="OAS17548.1"/>
    </source>
</evidence>
<dbReference type="SUPFAM" id="SSF109998">
    <property type="entry name" value="Triger factor/SurA peptide-binding domain-like"/>
    <property type="match status" value="1"/>
</dbReference>
<dbReference type="Gene3D" id="3.10.50.40">
    <property type="match status" value="1"/>
</dbReference>
<dbReference type="GO" id="GO:0051301">
    <property type="term" value="P:cell division"/>
    <property type="evidence" value="ECO:0007669"/>
    <property type="project" value="UniProtKB-KW"/>
</dbReference>
<dbReference type="Proteomes" id="UP000078454">
    <property type="component" value="Unassembled WGS sequence"/>
</dbReference>
<evidence type="ECO:0000256" key="8">
    <source>
        <dbReference type="ARBA" id="ARBA00023235"/>
    </source>
</evidence>
<dbReference type="InterPro" id="IPR008881">
    <property type="entry name" value="Trigger_fac_ribosome-bd_bac"/>
</dbReference>
<dbReference type="Pfam" id="PF00254">
    <property type="entry name" value="FKBP_C"/>
    <property type="match status" value="1"/>
</dbReference>
<keyword evidence="15" id="KW-0175">Coiled coil</keyword>
<evidence type="ECO:0000313" key="18">
    <source>
        <dbReference type="Proteomes" id="UP000078454"/>
    </source>
</evidence>
<dbReference type="Pfam" id="PF05698">
    <property type="entry name" value="Trigger_C"/>
    <property type="match status" value="1"/>
</dbReference>
<evidence type="ECO:0000256" key="3">
    <source>
        <dbReference type="ARBA" id="ARBA00013194"/>
    </source>
</evidence>
<evidence type="ECO:0000256" key="1">
    <source>
        <dbReference type="ARBA" id="ARBA00000971"/>
    </source>
</evidence>
<comment type="function">
    <text evidence="10 12">Involved in protein export. Acts as a chaperone by maintaining the newly synthesized protein in an open conformation. Functions as a peptidyl-prolyl cis-trans isomerase.</text>
</comment>
<evidence type="ECO:0000256" key="15">
    <source>
        <dbReference type="SAM" id="Coils"/>
    </source>
</evidence>
<dbReference type="PROSITE" id="PS50059">
    <property type="entry name" value="FKBP_PPIASE"/>
    <property type="match status" value="1"/>
</dbReference>
<comment type="catalytic activity">
    <reaction evidence="1 12 13">
        <text>[protein]-peptidylproline (omega=180) = [protein]-peptidylproline (omega=0)</text>
        <dbReference type="Rhea" id="RHEA:16237"/>
        <dbReference type="Rhea" id="RHEA-COMP:10747"/>
        <dbReference type="Rhea" id="RHEA-COMP:10748"/>
        <dbReference type="ChEBI" id="CHEBI:83833"/>
        <dbReference type="ChEBI" id="CHEBI:83834"/>
        <dbReference type="EC" id="5.2.1.8"/>
    </reaction>
</comment>
<comment type="domain">
    <text evidence="12">Consists of 3 domains; the N-terminus binds the ribosome, the middle domain has PPIase activity, while the C-terminus has intrinsic chaperone activity on its own.</text>
</comment>
<dbReference type="EC" id="5.2.1.8" evidence="3 12"/>
<feature type="domain" description="PPIase FKBP-type" evidence="16">
    <location>
        <begin position="163"/>
        <end position="243"/>
    </location>
</feature>
<dbReference type="GO" id="GO:0043022">
    <property type="term" value="F:ribosome binding"/>
    <property type="evidence" value="ECO:0007669"/>
    <property type="project" value="TreeGrafter"/>
</dbReference>
<keyword evidence="5 12" id="KW-0132">Cell division</keyword>
<dbReference type="EMBL" id="LYPB01000071">
    <property type="protein sequence ID" value="OAS17548.1"/>
    <property type="molecule type" value="Genomic_DNA"/>
</dbReference>
<sequence length="433" mass="48413">MKASWEKIEKNVGVLEVEVGAERVADALDKAFKKVSAKVNVPGFRKGKVPRSIFEAKFGVESLYQDAIDIILPAVYVEAIEEVKIEPVDRPEVDVEQFGKGQVMKFKAKVTVKPEVTLGDYKGIEVEAVDATVSEDELNEELARLQQRHAELVVLEEGQAANGDVVIIDFEGFVDEVPFEGGKAEKYSLELGSNSFIPGFEEQLIGLGKDEEKDVNVSFPENYHSEDLKGKAALFKVKLHDIKRKNLPELDDEFAKDVSEFDTLVEYKEELQKRLQERKEKDSEAALETAVVEKAAANADVEIPGAMVEAELDIMVKEFERRLRSQGMTLEIYYQFSGQNESALKEQMKEDAEKRVRNNLVLEAIAAAEKITVSDEEVDAELEKYAPSYQKTTAELRELFASNGSLEGLSNDLVIRKTVDFLLQNSKHVSAAV</sequence>
<dbReference type="GO" id="GO:0005737">
    <property type="term" value="C:cytoplasm"/>
    <property type="evidence" value="ECO:0007669"/>
    <property type="project" value="UniProtKB-SubCell"/>
</dbReference>
<dbReference type="GO" id="GO:0003755">
    <property type="term" value="F:peptidyl-prolyl cis-trans isomerase activity"/>
    <property type="evidence" value="ECO:0007669"/>
    <property type="project" value="UniProtKB-UniRule"/>
</dbReference>
<comment type="caution">
    <text evidence="17">The sequence shown here is derived from an EMBL/GenBank/DDBJ whole genome shotgun (WGS) entry which is preliminary data.</text>
</comment>
<dbReference type="Gene3D" id="1.10.3120.10">
    <property type="entry name" value="Trigger factor, C-terminal domain"/>
    <property type="match status" value="1"/>
</dbReference>
<keyword evidence="8 12" id="KW-0413">Isomerase</keyword>
<name>A0A198A9B5_9BACL</name>
<dbReference type="NCBIfam" id="TIGR00115">
    <property type="entry name" value="tig"/>
    <property type="match status" value="1"/>
</dbReference>
<dbReference type="InterPro" id="IPR036611">
    <property type="entry name" value="Trigger_fac_ribosome-bd_sf"/>
</dbReference>